<dbReference type="InterPro" id="IPR011075">
    <property type="entry name" value="TetR_C"/>
</dbReference>
<dbReference type="InterPro" id="IPR036271">
    <property type="entry name" value="Tet_transcr_reg_TetR-rel_C_sf"/>
</dbReference>
<dbReference type="Pfam" id="PF00440">
    <property type="entry name" value="TetR_N"/>
    <property type="match status" value="1"/>
</dbReference>
<feature type="domain" description="HTH tetR-type" evidence="5">
    <location>
        <begin position="5"/>
        <end position="65"/>
    </location>
</feature>
<keyword evidence="3" id="KW-0804">Transcription</keyword>
<dbReference type="SUPFAM" id="SSF48498">
    <property type="entry name" value="Tetracyclin repressor-like, C-terminal domain"/>
    <property type="match status" value="1"/>
</dbReference>
<evidence type="ECO:0000259" key="5">
    <source>
        <dbReference type="PROSITE" id="PS50977"/>
    </source>
</evidence>
<dbReference type="Pfam" id="PF16925">
    <property type="entry name" value="TetR_C_13"/>
    <property type="match status" value="1"/>
</dbReference>
<dbReference type="HOGENOM" id="CLU_069356_28_1_10"/>
<name>K4IJ28_PSYTT</name>
<dbReference type="OrthoDB" id="9798857at2"/>
<dbReference type="RefSeq" id="WP_015025902.1">
    <property type="nucleotide sequence ID" value="NC_018721.1"/>
</dbReference>
<accession>K4IJ28</accession>
<dbReference type="Proteomes" id="UP000008514">
    <property type="component" value="Chromosome"/>
</dbReference>
<evidence type="ECO:0000313" key="6">
    <source>
        <dbReference type="EMBL" id="AFU70364.1"/>
    </source>
</evidence>
<dbReference type="PROSITE" id="PS01081">
    <property type="entry name" value="HTH_TETR_1"/>
    <property type="match status" value="1"/>
</dbReference>
<protein>
    <submittedName>
        <fullName evidence="6">Transcriptional regulator, TetR family</fullName>
    </submittedName>
</protein>
<sequence>MTKASNTRHMILENAFDLIYKKGYQNTSIDQIIATVKVTKGAFYYHFKTKNEMGIAVIKEIIKPTIQNTFNLKLQKALKPIEEIYLIMRSLLLENPILKFEYGCPLGNLTQEMTPWNSEFTSALNEVTLDWQITIENTLKKEIKNGTISSDVEPKQVAYFILSSYWGIRSLSKVSNDNACYYHYLKELKTYLNNLK</sequence>
<evidence type="ECO:0000256" key="4">
    <source>
        <dbReference type="PROSITE-ProRule" id="PRU00335"/>
    </source>
</evidence>
<dbReference type="SUPFAM" id="SSF46689">
    <property type="entry name" value="Homeodomain-like"/>
    <property type="match status" value="1"/>
</dbReference>
<dbReference type="InterPro" id="IPR009057">
    <property type="entry name" value="Homeodomain-like_sf"/>
</dbReference>
<evidence type="ECO:0000256" key="2">
    <source>
        <dbReference type="ARBA" id="ARBA00023125"/>
    </source>
</evidence>
<proteinExistence type="predicted"/>
<dbReference type="KEGG" id="ptq:P700755_003787"/>
<keyword evidence="2 4" id="KW-0238">DNA-binding</keyword>
<dbReference type="PRINTS" id="PR00455">
    <property type="entry name" value="HTHTETR"/>
</dbReference>
<feature type="DNA-binding region" description="H-T-H motif" evidence="4">
    <location>
        <begin position="28"/>
        <end position="47"/>
    </location>
</feature>
<evidence type="ECO:0000313" key="7">
    <source>
        <dbReference type="Proteomes" id="UP000008514"/>
    </source>
</evidence>
<dbReference type="GO" id="GO:0003677">
    <property type="term" value="F:DNA binding"/>
    <property type="evidence" value="ECO:0007669"/>
    <property type="project" value="UniProtKB-UniRule"/>
</dbReference>
<reference evidence="6" key="1">
    <citation type="submission" date="2006-03" db="EMBL/GenBank/DDBJ databases">
        <authorList>
            <person name="Bowman J."/>
            <person name="Ferriera S."/>
            <person name="Johnson J."/>
            <person name="Kravitz S."/>
            <person name="Halpern A."/>
            <person name="Remington K."/>
            <person name="Beeson K."/>
            <person name="Tran B."/>
            <person name="Rogers Y.-H."/>
            <person name="Friedman R."/>
            <person name="Venter J.C."/>
        </authorList>
    </citation>
    <scope>NUCLEOTIDE SEQUENCE [LARGE SCALE GENOMIC DNA]</scope>
    <source>
        <strain evidence="6">ATCC 700755</strain>
    </source>
</reference>
<dbReference type="Gene3D" id="1.10.357.10">
    <property type="entry name" value="Tetracycline Repressor, domain 2"/>
    <property type="match status" value="1"/>
</dbReference>
<dbReference type="InterPro" id="IPR023772">
    <property type="entry name" value="DNA-bd_HTH_TetR-type_CS"/>
</dbReference>
<dbReference type="PROSITE" id="PS50977">
    <property type="entry name" value="HTH_TETR_2"/>
    <property type="match status" value="1"/>
</dbReference>
<dbReference type="STRING" id="313595.P700755_003787"/>
<dbReference type="EMBL" id="CP003879">
    <property type="protein sequence ID" value="AFU70364.1"/>
    <property type="molecule type" value="Genomic_DNA"/>
</dbReference>
<organism evidence="6 7">
    <name type="scientific">Psychroflexus torquis (strain ATCC 700755 / CIP 106069 / ACAM 623)</name>
    <dbReference type="NCBI Taxonomy" id="313595"/>
    <lineage>
        <taxon>Bacteria</taxon>
        <taxon>Pseudomonadati</taxon>
        <taxon>Bacteroidota</taxon>
        <taxon>Flavobacteriia</taxon>
        <taxon>Flavobacteriales</taxon>
        <taxon>Flavobacteriaceae</taxon>
        <taxon>Psychroflexus</taxon>
    </lineage>
</organism>
<gene>
    <name evidence="6" type="ordered locus">P700755_003787</name>
</gene>
<reference evidence="6" key="2">
    <citation type="submission" date="2012-09" db="EMBL/GenBank/DDBJ databases">
        <title>The complete sequence of Psychroflexus torquis an extreme psychrophile from sea-ice that is stimulated by light.</title>
        <authorList>
            <person name="Feng S."/>
            <person name="Powell S.M."/>
            <person name="Bowman J.P."/>
        </authorList>
    </citation>
    <scope>NUCLEOTIDE SEQUENCE [LARGE SCALE GENOMIC DNA]</scope>
    <source>
        <strain evidence="6">ATCC 700755</strain>
    </source>
</reference>
<dbReference type="PANTHER" id="PTHR47506:SF6">
    <property type="entry name" value="HTH-TYPE TRANSCRIPTIONAL REPRESSOR NEMR"/>
    <property type="match status" value="1"/>
</dbReference>
<dbReference type="PANTHER" id="PTHR47506">
    <property type="entry name" value="TRANSCRIPTIONAL REGULATORY PROTEIN"/>
    <property type="match status" value="1"/>
</dbReference>
<evidence type="ECO:0000256" key="1">
    <source>
        <dbReference type="ARBA" id="ARBA00023015"/>
    </source>
</evidence>
<dbReference type="InterPro" id="IPR001647">
    <property type="entry name" value="HTH_TetR"/>
</dbReference>
<dbReference type="eggNOG" id="COG1309">
    <property type="taxonomic scope" value="Bacteria"/>
</dbReference>
<dbReference type="AlphaFoldDB" id="K4IJ28"/>
<keyword evidence="1" id="KW-0805">Transcription regulation</keyword>
<evidence type="ECO:0000256" key="3">
    <source>
        <dbReference type="ARBA" id="ARBA00023163"/>
    </source>
</evidence>
<keyword evidence="7" id="KW-1185">Reference proteome</keyword>